<evidence type="ECO:0000313" key="2">
    <source>
        <dbReference type="Proteomes" id="UP001445076"/>
    </source>
</evidence>
<evidence type="ECO:0000313" key="1">
    <source>
        <dbReference type="EMBL" id="KAK8725739.1"/>
    </source>
</evidence>
<sequence>KQRRADGVPVEMTTVMLSTQEQGVEALEAEHVYILMKKEYRISRNVRAEWYLRRINSIISFPRRETLRDNEEELEVVSVIPVDIPAEWDYDTSHLYKYRITQRTTLHFLSRKYRQVFCLDLSPSTSVVDVTKASVVLEEVFSTLRQCLKGIVRPFYVPGSQLLFQPEVYLTIIAHTPFFKSQSQQVLVQGWLLMVHNLDEFLDSIQVKLTKLEAQLAEATAQTYGQMDITREKCDFAQEKTREEAILLGPTTLTNPMVSPDIGFVDMLRYGIVALQLLPENSSA</sequence>
<feature type="non-terminal residue" evidence="1">
    <location>
        <position position="1"/>
    </location>
</feature>
<protein>
    <recommendedName>
        <fullName evidence="3">Protein SZT2</fullName>
    </recommendedName>
</protein>
<gene>
    <name evidence="1" type="ORF">OTU49_010451</name>
</gene>
<dbReference type="PANTHER" id="PTHR14918:SF3">
    <property type="entry name" value="KICSTOR COMPLEX PROTEIN SZT2"/>
    <property type="match status" value="1"/>
</dbReference>
<dbReference type="AlphaFoldDB" id="A0AAW0WDF1"/>
<feature type="non-terminal residue" evidence="1">
    <location>
        <position position="284"/>
    </location>
</feature>
<evidence type="ECO:0008006" key="3">
    <source>
        <dbReference type="Google" id="ProtNLM"/>
    </source>
</evidence>
<comment type="caution">
    <text evidence="1">The sequence shown here is derived from an EMBL/GenBank/DDBJ whole genome shotgun (WGS) entry which is preliminary data.</text>
</comment>
<dbReference type="EMBL" id="JARKIK010000081">
    <property type="protein sequence ID" value="KAK8725739.1"/>
    <property type="molecule type" value="Genomic_DNA"/>
</dbReference>
<accession>A0AAW0WDF1</accession>
<dbReference type="InterPro" id="IPR033228">
    <property type="entry name" value="SZT2"/>
</dbReference>
<name>A0AAW0WDF1_CHEQU</name>
<reference evidence="1 2" key="1">
    <citation type="journal article" date="2024" name="BMC Genomics">
        <title>Genome assembly of redclaw crayfish (Cherax quadricarinatus) provides insights into its immune adaptation and hypoxia tolerance.</title>
        <authorList>
            <person name="Liu Z."/>
            <person name="Zheng J."/>
            <person name="Li H."/>
            <person name="Fang K."/>
            <person name="Wang S."/>
            <person name="He J."/>
            <person name="Zhou D."/>
            <person name="Weng S."/>
            <person name="Chi M."/>
            <person name="Gu Z."/>
            <person name="He J."/>
            <person name="Li F."/>
            <person name="Wang M."/>
        </authorList>
    </citation>
    <scope>NUCLEOTIDE SEQUENCE [LARGE SCALE GENOMIC DNA]</scope>
    <source>
        <strain evidence="1">ZL_2023a</strain>
    </source>
</reference>
<dbReference type="PANTHER" id="PTHR14918">
    <property type="entry name" value="KICSTOR COMPLEX PROTEIN SZT2"/>
    <property type="match status" value="1"/>
</dbReference>
<keyword evidence="2" id="KW-1185">Reference proteome</keyword>
<proteinExistence type="predicted"/>
<organism evidence="1 2">
    <name type="scientific">Cherax quadricarinatus</name>
    <name type="common">Australian red claw crayfish</name>
    <dbReference type="NCBI Taxonomy" id="27406"/>
    <lineage>
        <taxon>Eukaryota</taxon>
        <taxon>Metazoa</taxon>
        <taxon>Ecdysozoa</taxon>
        <taxon>Arthropoda</taxon>
        <taxon>Crustacea</taxon>
        <taxon>Multicrustacea</taxon>
        <taxon>Malacostraca</taxon>
        <taxon>Eumalacostraca</taxon>
        <taxon>Eucarida</taxon>
        <taxon>Decapoda</taxon>
        <taxon>Pleocyemata</taxon>
        <taxon>Astacidea</taxon>
        <taxon>Parastacoidea</taxon>
        <taxon>Parastacidae</taxon>
        <taxon>Cherax</taxon>
    </lineage>
</organism>
<dbReference type="Proteomes" id="UP001445076">
    <property type="component" value="Unassembled WGS sequence"/>
</dbReference>
<dbReference type="GO" id="GO:0005777">
    <property type="term" value="C:peroxisome"/>
    <property type="evidence" value="ECO:0007669"/>
    <property type="project" value="InterPro"/>
</dbReference>